<evidence type="ECO:0000313" key="12">
    <source>
        <dbReference type="EMBL" id="CAK9251690.1"/>
    </source>
</evidence>
<feature type="non-terminal residue" evidence="12">
    <location>
        <position position="1"/>
    </location>
</feature>
<dbReference type="PANTHER" id="PTHR11042">
    <property type="entry name" value="EUKARYOTIC TRANSLATION INITIATION FACTOR 2-ALPHA KINASE EIF2-ALPHA KINASE -RELATED"/>
    <property type="match status" value="1"/>
</dbReference>
<feature type="domain" description="Protein kinase" evidence="11">
    <location>
        <begin position="1"/>
        <end position="171"/>
    </location>
</feature>
<evidence type="ECO:0000256" key="5">
    <source>
        <dbReference type="ARBA" id="ARBA00022777"/>
    </source>
</evidence>
<evidence type="ECO:0000256" key="1">
    <source>
        <dbReference type="ARBA" id="ARBA00012513"/>
    </source>
</evidence>
<reference evidence="12" key="1">
    <citation type="submission" date="2024-02" db="EMBL/GenBank/DDBJ databases">
        <authorList>
            <consortium name="ELIXIR-Norway"/>
            <consortium name="Elixir Norway"/>
        </authorList>
    </citation>
    <scope>NUCLEOTIDE SEQUENCE</scope>
</reference>
<evidence type="ECO:0000256" key="9">
    <source>
        <dbReference type="ARBA" id="ARBA00048659"/>
    </source>
</evidence>
<comment type="similarity">
    <text evidence="8">Belongs to the protein kinase superfamily. Ser/Thr protein kinase family. GCN2 subfamily.</text>
</comment>
<protein>
    <recommendedName>
        <fullName evidence="1">non-specific serine/threonine protein kinase</fullName>
        <ecNumber evidence="1">2.7.11.1</ecNumber>
    </recommendedName>
</protein>
<keyword evidence="7" id="KW-0652">Protein synthesis inhibitor</keyword>
<dbReference type="InterPro" id="IPR050339">
    <property type="entry name" value="CC_SR_Kinase"/>
</dbReference>
<evidence type="ECO:0000256" key="7">
    <source>
        <dbReference type="ARBA" id="ARBA00023193"/>
    </source>
</evidence>
<dbReference type="SUPFAM" id="SSF56112">
    <property type="entry name" value="Protein kinase-like (PK-like)"/>
    <property type="match status" value="1"/>
</dbReference>
<dbReference type="InterPro" id="IPR000719">
    <property type="entry name" value="Prot_kinase_dom"/>
</dbReference>
<keyword evidence="2" id="KW-0723">Serine/threonine-protein kinase</keyword>
<keyword evidence="6" id="KW-0067">ATP-binding</keyword>
<keyword evidence="13" id="KW-1185">Reference proteome</keyword>
<evidence type="ECO:0000313" key="13">
    <source>
        <dbReference type="Proteomes" id="UP001497444"/>
    </source>
</evidence>
<evidence type="ECO:0000256" key="8">
    <source>
        <dbReference type="ARBA" id="ARBA00037982"/>
    </source>
</evidence>
<dbReference type="PANTHER" id="PTHR11042:SF160">
    <property type="entry name" value="EUKARYOTIC TRANSLATION INITIATION FACTOR 2-ALPHA KINASE 1"/>
    <property type="match status" value="1"/>
</dbReference>
<dbReference type="Proteomes" id="UP001497444">
    <property type="component" value="Unassembled WGS sequence"/>
</dbReference>
<dbReference type="Pfam" id="PF00069">
    <property type="entry name" value="Pkinase"/>
    <property type="match status" value="1"/>
</dbReference>
<comment type="catalytic activity">
    <reaction evidence="9">
        <text>L-threonyl-[protein] + ATP = O-phospho-L-threonyl-[protein] + ADP + H(+)</text>
        <dbReference type="Rhea" id="RHEA:46608"/>
        <dbReference type="Rhea" id="RHEA-COMP:11060"/>
        <dbReference type="Rhea" id="RHEA-COMP:11605"/>
        <dbReference type="ChEBI" id="CHEBI:15378"/>
        <dbReference type="ChEBI" id="CHEBI:30013"/>
        <dbReference type="ChEBI" id="CHEBI:30616"/>
        <dbReference type="ChEBI" id="CHEBI:61977"/>
        <dbReference type="ChEBI" id="CHEBI:456216"/>
        <dbReference type="EC" id="2.7.11.1"/>
    </reaction>
    <physiologicalReaction direction="left-to-right" evidence="9">
        <dbReference type="Rhea" id="RHEA:46609"/>
    </physiologicalReaction>
</comment>
<evidence type="ECO:0000256" key="4">
    <source>
        <dbReference type="ARBA" id="ARBA00022741"/>
    </source>
</evidence>
<sequence length="171" mass="20251">VVKDRKYDTKADIYSLGIIVQELFNFDINENDKNYFKRHRYQENLSSEHKVFDKNKEFLLHIQMELCCKTLINITKQLNIELNQKQFEVLTPIGYYIASELFVEILESVNYLQIQKPPIIHRDLKPKNIVLTQGLNDRFVKIGDFGLAKIHEFEEQSHTERTGTLKYMAPE</sequence>
<dbReference type="PROSITE" id="PS00108">
    <property type="entry name" value="PROTEIN_KINASE_ST"/>
    <property type="match status" value="1"/>
</dbReference>
<evidence type="ECO:0000256" key="10">
    <source>
        <dbReference type="ARBA" id="ARBA00048977"/>
    </source>
</evidence>
<organism evidence="12 13">
    <name type="scientific">Sphagnum jensenii</name>
    <dbReference type="NCBI Taxonomy" id="128206"/>
    <lineage>
        <taxon>Eukaryota</taxon>
        <taxon>Viridiplantae</taxon>
        <taxon>Streptophyta</taxon>
        <taxon>Embryophyta</taxon>
        <taxon>Bryophyta</taxon>
        <taxon>Sphagnophytina</taxon>
        <taxon>Sphagnopsida</taxon>
        <taxon>Sphagnales</taxon>
        <taxon>Sphagnaceae</taxon>
        <taxon>Sphagnum</taxon>
    </lineage>
</organism>
<dbReference type="PROSITE" id="PS50011">
    <property type="entry name" value="PROTEIN_KINASE_DOM"/>
    <property type="match status" value="1"/>
</dbReference>
<evidence type="ECO:0000256" key="2">
    <source>
        <dbReference type="ARBA" id="ARBA00022527"/>
    </source>
</evidence>
<gene>
    <name evidence="12" type="ORF">CSSPJE1EN1_LOCUS27068</name>
</gene>
<evidence type="ECO:0000259" key="11">
    <source>
        <dbReference type="PROSITE" id="PS50011"/>
    </source>
</evidence>
<accession>A0ABP0VB75</accession>
<dbReference type="Gene3D" id="1.10.510.10">
    <property type="entry name" value="Transferase(Phosphotransferase) domain 1"/>
    <property type="match status" value="2"/>
</dbReference>
<keyword evidence="4" id="KW-0547">Nucleotide-binding</keyword>
<evidence type="ECO:0000256" key="6">
    <source>
        <dbReference type="ARBA" id="ARBA00022840"/>
    </source>
</evidence>
<dbReference type="InterPro" id="IPR011009">
    <property type="entry name" value="Kinase-like_dom_sf"/>
</dbReference>
<comment type="catalytic activity">
    <reaction evidence="10">
        <text>L-seryl-[protein] + ATP = O-phospho-L-seryl-[protein] + ADP + H(+)</text>
        <dbReference type="Rhea" id="RHEA:17989"/>
        <dbReference type="Rhea" id="RHEA-COMP:9863"/>
        <dbReference type="Rhea" id="RHEA-COMP:11604"/>
        <dbReference type="ChEBI" id="CHEBI:15378"/>
        <dbReference type="ChEBI" id="CHEBI:29999"/>
        <dbReference type="ChEBI" id="CHEBI:30616"/>
        <dbReference type="ChEBI" id="CHEBI:83421"/>
        <dbReference type="ChEBI" id="CHEBI:456216"/>
        <dbReference type="EC" id="2.7.11.1"/>
    </reaction>
    <physiologicalReaction direction="left-to-right" evidence="10">
        <dbReference type="Rhea" id="RHEA:17990"/>
    </physiologicalReaction>
</comment>
<dbReference type="EMBL" id="CAXAQS010000453">
    <property type="protein sequence ID" value="CAK9251690.1"/>
    <property type="molecule type" value="Genomic_DNA"/>
</dbReference>
<name>A0ABP0VB75_9BRYO</name>
<dbReference type="InterPro" id="IPR008271">
    <property type="entry name" value="Ser/Thr_kinase_AS"/>
</dbReference>
<feature type="non-terminal residue" evidence="12">
    <location>
        <position position="171"/>
    </location>
</feature>
<keyword evidence="3" id="KW-0808">Transferase</keyword>
<dbReference type="EC" id="2.7.11.1" evidence="1"/>
<proteinExistence type="inferred from homology"/>
<comment type="caution">
    <text evidence="12">The sequence shown here is derived from an EMBL/GenBank/DDBJ whole genome shotgun (WGS) entry which is preliminary data.</text>
</comment>
<keyword evidence="5" id="KW-0418">Kinase</keyword>
<evidence type="ECO:0000256" key="3">
    <source>
        <dbReference type="ARBA" id="ARBA00022679"/>
    </source>
</evidence>